<dbReference type="PANTHER" id="PTHR33121">
    <property type="entry name" value="CYCLIC DI-GMP PHOSPHODIESTERASE PDEF"/>
    <property type="match status" value="1"/>
</dbReference>
<dbReference type="RefSeq" id="WP_189461943.1">
    <property type="nucleotide sequence ID" value="NZ_BMYO01000009.1"/>
</dbReference>
<dbReference type="Gene3D" id="3.20.20.450">
    <property type="entry name" value="EAL domain"/>
    <property type="match status" value="1"/>
</dbReference>
<dbReference type="CDD" id="cd01948">
    <property type="entry name" value="EAL"/>
    <property type="match status" value="1"/>
</dbReference>
<feature type="domain" description="EAL" evidence="1">
    <location>
        <begin position="26"/>
        <end position="270"/>
    </location>
</feature>
<sequence>MNSPLESWFKRLPVPVSVREDWPGASFGIEAGRGVVVRALGLSLSSVFQAIHAPNGRVIGEEALLRASVRHKPWPPLSAFEHAESQGKLVAFDRLCRTLHLLNDAGHADRAETLYLNVHPKLLTEVSDRHGEVFQDILERLDSKPSRIVLEIGEDEIAESDINRARAALQSYRSRGYRIAIDDFGRRHANLDRLWQLEPDVIKLDRSLIAEAEASPRLRRALPKLVDLLHELGGQVVVEGIETETQKQMAIDAGADALQGFLLDEPRWRG</sequence>
<dbReference type="SMART" id="SM00052">
    <property type="entry name" value="EAL"/>
    <property type="match status" value="1"/>
</dbReference>
<name>A0ABQ3H732_9NEIS</name>
<dbReference type="Proteomes" id="UP000604737">
    <property type="component" value="Unassembled WGS sequence"/>
</dbReference>
<organism evidence="2 3">
    <name type="scientific">Jeongeupia chitinilytica</name>
    <dbReference type="NCBI Taxonomy" id="1041641"/>
    <lineage>
        <taxon>Bacteria</taxon>
        <taxon>Pseudomonadati</taxon>
        <taxon>Pseudomonadota</taxon>
        <taxon>Betaproteobacteria</taxon>
        <taxon>Neisseriales</taxon>
        <taxon>Chitinibacteraceae</taxon>
        <taxon>Jeongeupia</taxon>
    </lineage>
</organism>
<accession>A0ABQ3H732</accession>
<dbReference type="PROSITE" id="PS50883">
    <property type="entry name" value="EAL"/>
    <property type="match status" value="1"/>
</dbReference>
<evidence type="ECO:0000259" key="1">
    <source>
        <dbReference type="PROSITE" id="PS50883"/>
    </source>
</evidence>
<evidence type="ECO:0000313" key="3">
    <source>
        <dbReference type="Proteomes" id="UP000604737"/>
    </source>
</evidence>
<dbReference type="InterPro" id="IPR001633">
    <property type="entry name" value="EAL_dom"/>
</dbReference>
<keyword evidence="3" id="KW-1185">Reference proteome</keyword>
<dbReference type="PANTHER" id="PTHR33121:SF76">
    <property type="entry name" value="SIGNALING PROTEIN"/>
    <property type="match status" value="1"/>
</dbReference>
<gene>
    <name evidence="2" type="ORF">GCM10007350_32270</name>
</gene>
<dbReference type="InterPro" id="IPR050706">
    <property type="entry name" value="Cyclic-di-GMP_PDE-like"/>
</dbReference>
<reference evidence="3" key="1">
    <citation type="journal article" date="2019" name="Int. J. Syst. Evol. Microbiol.">
        <title>The Global Catalogue of Microorganisms (GCM) 10K type strain sequencing project: providing services to taxonomists for standard genome sequencing and annotation.</title>
        <authorList>
            <consortium name="The Broad Institute Genomics Platform"/>
            <consortium name="The Broad Institute Genome Sequencing Center for Infectious Disease"/>
            <person name="Wu L."/>
            <person name="Ma J."/>
        </authorList>
    </citation>
    <scope>NUCLEOTIDE SEQUENCE [LARGE SCALE GENOMIC DNA]</scope>
    <source>
        <strain evidence="3">KCTC 23701</strain>
    </source>
</reference>
<comment type="caution">
    <text evidence="2">The sequence shown here is derived from an EMBL/GenBank/DDBJ whole genome shotgun (WGS) entry which is preliminary data.</text>
</comment>
<proteinExistence type="predicted"/>
<dbReference type="Pfam" id="PF00563">
    <property type="entry name" value="EAL"/>
    <property type="match status" value="1"/>
</dbReference>
<dbReference type="EMBL" id="BMYO01000009">
    <property type="protein sequence ID" value="GHD67902.1"/>
    <property type="molecule type" value="Genomic_DNA"/>
</dbReference>
<dbReference type="SUPFAM" id="SSF141868">
    <property type="entry name" value="EAL domain-like"/>
    <property type="match status" value="1"/>
</dbReference>
<dbReference type="InterPro" id="IPR035919">
    <property type="entry name" value="EAL_sf"/>
</dbReference>
<evidence type="ECO:0000313" key="2">
    <source>
        <dbReference type="EMBL" id="GHD67902.1"/>
    </source>
</evidence>
<protein>
    <recommendedName>
        <fullName evidence="1">EAL domain-containing protein</fullName>
    </recommendedName>
</protein>